<evidence type="ECO:0000313" key="5">
    <source>
        <dbReference type="EMBL" id="KAK2948913.1"/>
    </source>
</evidence>
<dbReference type="SUPFAM" id="SSF53474">
    <property type="entry name" value="alpha/beta-Hydrolases"/>
    <property type="match status" value="1"/>
</dbReference>
<dbReference type="GO" id="GO:0016787">
    <property type="term" value="F:hydrolase activity"/>
    <property type="evidence" value="ECO:0007669"/>
    <property type="project" value="UniProtKB-KW"/>
</dbReference>
<protein>
    <submittedName>
        <fullName evidence="5">Dipeptidyl-peptidase</fullName>
        <ecNumber evidence="5">3.4.14.-</ecNumber>
    </submittedName>
</protein>
<keyword evidence="6" id="KW-1185">Reference proteome</keyword>
<keyword evidence="2 5" id="KW-0378">Hydrolase</keyword>
<keyword evidence="1 3" id="KW-0732">Signal</keyword>
<dbReference type="InterPro" id="IPR029058">
    <property type="entry name" value="AB_hydrolase_fold"/>
</dbReference>
<comment type="caution">
    <text evidence="5">The sequence shown here is derived from an EMBL/GenBank/DDBJ whole genome shotgun (WGS) entry which is preliminary data.</text>
</comment>
<sequence>MLHLAFSISVFLAYALDPFTVRVNTQLEKLGEVTTSPDGEYVSYLTSKLNIEKGTTTRTWYIQNIQTLETITQDVSSAPIHDLVWTPHKDLISFISDDNTGSHLKYYSVSTKKIVTLFDSPIPISNLKWSPAENALAFSANVYPKTTLAETKERDIAKANRNTDSQVYDQLFLFQWDTWVEGKYNHVFYIPITKSETAPIYQSTGDATDVMPEFDGDCPNKPNGDKSEFDFSPNGQEIAFVVRGGRDQAWSLLNHIYVFSLTDKTRTCLTKDFPDDHYACPVFKPDVQDGSILYYTASNTKDCESAQYFVKKINRNTKTNEFLDKDCWFNIPAITISASDPDTIYANVRKHAQSLLVLFDATSGKDKLQIPDYGISFFGVGPNKDIVYQTSKWSHPPDLMLYTVENNTVHQLTYLNDEVLSGIHELKKPEYLWFIGANNEKVQGLYLEPPVKPAGKIPLILYVHGGPEVGWSDDWSYRWNPQTIAHQGYAVFAINFHGSDSYGQEFTDSILGRWGSWPFEDHMKGIGYILGTKPELDPERIGAMGASYGGFMINWMQGHTKIFKALVCHDGVYDSPSMYHETDQLYFFEVEFKGAPWEKDSLAVHFSPSYYADNFATPQLVIHGGNDLRVPFSQGLMLFTTLQGKGIPSRFVRFPYENHWVLNPYNSIRWHDEVIAWLKQYV</sequence>
<name>A0ABQ9X8W4_9EUKA</name>
<evidence type="ECO:0000256" key="1">
    <source>
        <dbReference type="ARBA" id="ARBA00022729"/>
    </source>
</evidence>
<accession>A0ABQ9X8W4</accession>
<dbReference type="Pfam" id="PF00326">
    <property type="entry name" value="Peptidase_S9"/>
    <property type="match status" value="1"/>
</dbReference>
<feature type="domain" description="Peptidase S9 prolyl oligopeptidase catalytic" evidence="4">
    <location>
        <begin position="475"/>
        <end position="681"/>
    </location>
</feature>
<dbReference type="EC" id="3.4.14.-" evidence="5"/>
<proteinExistence type="predicted"/>
<feature type="chain" id="PRO_5047441740" evidence="3">
    <location>
        <begin position="16"/>
        <end position="682"/>
    </location>
</feature>
<evidence type="ECO:0000256" key="2">
    <source>
        <dbReference type="ARBA" id="ARBA00022801"/>
    </source>
</evidence>
<dbReference type="SUPFAM" id="SSF82171">
    <property type="entry name" value="DPP6 N-terminal domain-like"/>
    <property type="match status" value="1"/>
</dbReference>
<evidence type="ECO:0000256" key="3">
    <source>
        <dbReference type="SAM" id="SignalP"/>
    </source>
</evidence>
<evidence type="ECO:0000259" key="4">
    <source>
        <dbReference type="Pfam" id="PF00326"/>
    </source>
</evidence>
<gene>
    <name evidence="5" type="ORF">BLNAU_16131</name>
</gene>
<dbReference type="InterPro" id="IPR001375">
    <property type="entry name" value="Peptidase_S9_cat"/>
</dbReference>
<evidence type="ECO:0000313" key="6">
    <source>
        <dbReference type="Proteomes" id="UP001281761"/>
    </source>
</evidence>
<organism evidence="5 6">
    <name type="scientific">Blattamonas nauphoetae</name>
    <dbReference type="NCBI Taxonomy" id="2049346"/>
    <lineage>
        <taxon>Eukaryota</taxon>
        <taxon>Metamonada</taxon>
        <taxon>Preaxostyla</taxon>
        <taxon>Oxymonadida</taxon>
        <taxon>Blattamonas</taxon>
    </lineage>
</organism>
<dbReference type="Gene3D" id="2.120.10.30">
    <property type="entry name" value="TolB, C-terminal domain"/>
    <property type="match status" value="2"/>
</dbReference>
<dbReference type="Gene3D" id="3.40.50.1820">
    <property type="entry name" value="alpha/beta hydrolase"/>
    <property type="match status" value="1"/>
</dbReference>
<dbReference type="EMBL" id="JARBJD010000166">
    <property type="protein sequence ID" value="KAK2948913.1"/>
    <property type="molecule type" value="Genomic_DNA"/>
</dbReference>
<dbReference type="InterPro" id="IPR011042">
    <property type="entry name" value="6-blade_b-propeller_TolB-like"/>
</dbReference>
<dbReference type="Proteomes" id="UP001281761">
    <property type="component" value="Unassembled WGS sequence"/>
</dbReference>
<reference evidence="5 6" key="1">
    <citation type="journal article" date="2022" name="bioRxiv">
        <title>Genomics of Preaxostyla Flagellates Illuminates Evolutionary Transitions and the Path Towards Mitochondrial Loss.</title>
        <authorList>
            <person name="Novak L.V.F."/>
            <person name="Treitli S.C."/>
            <person name="Pyrih J."/>
            <person name="Halakuc P."/>
            <person name="Pipaliya S.V."/>
            <person name="Vacek V."/>
            <person name="Brzon O."/>
            <person name="Soukal P."/>
            <person name="Eme L."/>
            <person name="Dacks J.B."/>
            <person name="Karnkowska A."/>
            <person name="Elias M."/>
            <person name="Hampl V."/>
        </authorList>
    </citation>
    <scope>NUCLEOTIDE SEQUENCE [LARGE SCALE GENOMIC DNA]</scope>
    <source>
        <strain evidence="5">NAU3</strain>
        <tissue evidence="5">Gut</tissue>
    </source>
</reference>
<dbReference type="PANTHER" id="PTHR42776:SF13">
    <property type="entry name" value="DIPEPTIDYL-PEPTIDASE 5"/>
    <property type="match status" value="1"/>
</dbReference>
<feature type="signal peptide" evidence="3">
    <location>
        <begin position="1"/>
        <end position="15"/>
    </location>
</feature>
<dbReference type="PANTHER" id="PTHR42776">
    <property type="entry name" value="SERINE PEPTIDASE S9 FAMILY MEMBER"/>
    <property type="match status" value="1"/>
</dbReference>